<evidence type="ECO:0000313" key="2">
    <source>
        <dbReference type="EMBL" id="KAJ5408218.1"/>
    </source>
</evidence>
<dbReference type="SUPFAM" id="SSF51322">
    <property type="entry name" value="Cyanovirin-N"/>
    <property type="match status" value="1"/>
</dbReference>
<dbReference type="PANTHER" id="PTHR42076">
    <property type="entry name" value="CYANOVIRIN-N HOMOLOG"/>
    <property type="match status" value="1"/>
</dbReference>
<accession>A0A9W9W8J5</accession>
<reference evidence="2" key="1">
    <citation type="submission" date="2022-12" db="EMBL/GenBank/DDBJ databases">
        <authorList>
            <person name="Petersen C."/>
        </authorList>
    </citation>
    <scope>NUCLEOTIDE SEQUENCE</scope>
    <source>
        <strain evidence="2">IBT 29677</strain>
    </source>
</reference>
<dbReference type="AlphaFoldDB" id="A0A9W9W8J5"/>
<organism evidence="2 3">
    <name type="scientific">Penicillium cosmopolitanum</name>
    <dbReference type="NCBI Taxonomy" id="1131564"/>
    <lineage>
        <taxon>Eukaryota</taxon>
        <taxon>Fungi</taxon>
        <taxon>Dikarya</taxon>
        <taxon>Ascomycota</taxon>
        <taxon>Pezizomycotina</taxon>
        <taxon>Eurotiomycetes</taxon>
        <taxon>Eurotiomycetidae</taxon>
        <taxon>Eurotiales</taxon>
        <taxon>Aspergillaceae</taxon>
        <taxon>Penicillium</taxon>
    </lineage>
</organism>
<evidence type="ECO:0000259" key="1">
    <source>
        <dbReference type="SMART" id="SM01111"/>
    </source>
</evidence>
<feature type="domain" description="Cyanovirin-N" evidence="1">
    <location>
        <begin position="318"/>
        <end position="418"/>
    </location>
</feature>
<reference evidence="2" key="2">
    <citation type="journal article" date="2023" name="IMA Fungus">
        <title>Comparative genomic study of the Penicillium genus elucidates a diverse pangenome and 15 lateral gene transfer events.</title>
        <authorList>
            <person name="Petersen C."/>
            <person name="Sorensen T."/>
            <person name="Nielsen M.R."/>
            <person name="Sondergaard T.E."/>
            <person name="Sorensen J.L."/>
            <person name="Fitzpatrick D.A."/>
            <person name="Frisvad J.C."/>
            <person name="Nielsen K.L."/>
        </authorList>
    </citation>
    <scope>NUCLEOTIDE SEQUENCE</scope>
    <source>
        <strain evidence="2">IBT 29677</strain>
    </source>
</reference>
<dbReference type="OrthoDB" id="2441380at2759"/>
<sequence>MADDKTLSQKIVDVSNVLQEWESMRPIATGVTSLVNEYGEVIDDIGQFLSVVGFVWNIYSNMEKAKENAAQQQAMANDIKRAVSVMITHAQTEIDHHMDEIEDRDIVSRGQAFQKFFCYNIVPFAKTYPITDLDLDVVIKVAGEMSKAVEIIDKMQVLIKARAEKGNGAAIMVLYRNLHAVVQCKLTMSRWRYGLTEAVISDAENDMASLIKIWVPVVKGLERMSDLSFSQGIVLFQVGGHGRPKFTKYSYYYQGKAQPGSSSNMAPVSQAFVEARKVGRSRAIPQELIEWNKKPYEIMQRLREQPRGQPNKMRATKNLHIVSQGTDTYLVGNCLDNNQHWNKTQLRLDSCLGDNGGHFQWGGREFTERARNIRFYPAEGKYQVPVLRAELQDDRGNFSERDQNLAERINNRGGHLLFA</sequence>
<dbReference type="SMART" id="SM01111">
    <property type="entry name" value="CVNH"/>
    <property type="match status" value="1"/>
</dbReference>
<evidence type="ECO:0000313" key="3">
    <source>
        <dbReference type="Proteomes" id="UP001147747"/>
    </source>
</evidence>
<dbReference type="RefSeq" id="XP_056492533.1">
    <property type="nucleotide sequence ID" value="XM_056626738.1"/>
</dbReference>
<dbReference type="Gene3D" id="2.30.60.10">
    <property type="entry name" value="Cyanovirin-N"/>
    <property type="match status" value="1"/>
</dbReference>
<dbReference type="GeneID" id="81365718"/>
<name>A0A9W9W8J5_9EURO</name>
<dbReference type="EMBL" id="JAPZBU010000004">
    <property type="protein sequence ID" value="KAJ5408218.1"/>
    <property type="molecule type" value="Genomic_DNA"/>
</dbReference>
<dbReference type="Proteomes" id="UP001147747">
    <property type="component" value="Unassembled WGS sequence"/>
</dbReference>
<dbReference type="PANTHER" id="PTHR42076:SF1">
    <property type="entry name" value="CYANOVIRIN-N DOMAIN-CONTAINING PROTEIN"/>
    <property type="match status" value="1"/>
</dbReference>
<dbReference type="InterPro" id="IPR036673">
    <property type="entry name" value="Cyanovirin-N_sf"/>
</dbReference>
<dbReference type="Pfam" id="PF08881">
    <property type="entry name" value="CVNH"/>
    <property type="match status" value="1"/>
</dbReference>
<keyword evidence="3" id="KW-1185">Reference proteome</keyword>
<comment type="caution">
    <text evidence="2">The sequence shown here is derived from an EMBL/GenBank/DDBJ whole genome shotgun (WGS) entry which is preliminary data.</text>
</comment>
<gene>
    <name evidence="2" type="ORF">N7509_002101</name>
</gene>
<proteinExistence type="predicted"/>
<protein>
    <recommendedName>
        <fullName evidence="1">Cyanovirin-N domain-containing protein</fullName>
    </recommendedName>
</protein>
<dbReference type="InterPro" id="IPR011058">
    <property type="entry name" value="Cyanovirin-N"/>
</dbReference>